<evidence type="ECO:0000259" key="10">
    <source>
        <dbReference type="PROSITE" id="PS51160"/>
    </source>
</evidence>
<dbReference type="Pfam" id="PF22521">
    <property type="entry name" value="HypF_C_2"/>
    <property type="match status" value="1"/>
</dbReference>
<sequence>MLKHIYVRVEGIVQGVGFRPFIYRLARELSLKGYCLNDTEGVTIEVEGEVEKLNSFLFAIKKNFPPLAMVKSIYSEEREIVDYKNFIIEKSKQTSKKTTFIPPDTNICDDCLKELFNEHDRRFHYPFITCTNCGPRFSIIYDIPYDRKNTTMNPFKLCPECSREYSDPLDRRFHTQPTACPLCGPRVYLFDKERNLIKDSVDDVIDETYKLLMAGNIVAIKSVGGFHLAVEARNDKAVLELRKRKRRPFKPFALMANIEVVKDFLYVSEKELKLLTSRARPIVLLKQKEKALESISKYVAPNLTHIGIMLPYTPFQHLLFNKDDFMILVMTSANLSDEPIIYKDEIAFEKLSNIADYFVTYNREIAIQSDDSVMFVLNENEFFIRRSRGFVPMPFFTKKSKKHIFAAGADLKSSFALSKDDVIFLSQYLGDLESVNTYEVFKKTLEHFKKVFDIKPEIFISDMHPNYFTTRLTDEISGGSQRLFVQHHHAHIAAVMEEHGIEDEVIGLSFDGTGYGTDSKIWGSEFLIANRKEFRRVAHFSYFKLPGSEKAIKEVYRIGLSLLVDLGLDPMEISKHINFDERDKIEIIINMLKKNINCPLSCSIGRLFDGVAAILGLSTVISTEAEAAQKLEELAITGKRIYPFNVDFDLSGEIEIPVDQIIRNIIEMKEKKIPLEDIALSFHEAISEISLNCVQSICEKYSIRKVVLCGGSFVNRILLKRIWEALNSRGYNVYLPHKVPLNDSSIALGQICIGKELIK</sequence>
<dbReference type="EC" id="6.2.-.-" evidence="8"/>
<feature type="domain" description="Acylphosphatase-like" evidence="10">
    <location>
        <begin position="4"/>
        <end position="90"/>
    </location>
</feature>
<dbReference type="Pfam" id="PF00708">
    <property type="entry name" value="Acylphosphatase"/>
    <property type="match status" value="1"/>
</dbReference>
<dbReference type="SUPFAM" id="SSF54975">
    <property type="entry name" value="Acylphosphatase/BLUF domain-like"/>
    <property type="match status" value="1"/>
</dbReference>
<keyword evidence="12" id="KW-0808">Transferase</keyword>
<dbReference type="PIRSF" id="PIRSF006256">
    <property type="entry name" value="CMPcnvr_hdrg_mat"/>
    <property type="match status" value="1"/>
</dbReference>
<evidence type="ECO:0000256" key="6">
    <source>
        <dbReference type="ARBA" id="ARBA00022833"/>
    </source>
</evidence>
<dbReference type="PANTHER" id="PTHR42959:SF1">
    <property type="entry name" value="CARBAMOYLTRANSFERASE HYPF"/>
    <property type="match status" value="1"/>
</dbReference>
<keyword evidence="4" id="KW-0479">Metal-binding</keyword>
<feature type="active site" evidence="9">
    <location>
        <position position="19"/>
    </location>
</feature>
<dbReference type="Pfam" id="PF01300">
    <property type="entry name" value="Sua5_yciO_yrdC"/>
    <property type="match status" value="1"/>
</dbReference>
<evidence type="ECO:0000256" key="4">
    <source>
        <dbReference type="ARBA" id="ARBA00022723"/>
    </source>
</evidence>
<dbReference type="InterPro" id="IPR006070">
    <property type="entry name" value="Sua5-like_dom"/>
</dbReference>
<dbReference type="InterPro" id="IPR017945">
    <property type="entry name" value="DHBP_synth_RibB-like_a/b_dom"/>
</dbReference>
<dbReference type="UniPathway" id="UPA00335"/>
<accession>A0A7C5P712</accession>
<evidence type="ECO:0000256" key="8">
    <source>
        <dbReference type="PIRNR" id="PIRNR006256"/>
    </source>
</evidence>
<dbReference type="Gene3D" id="3.90.870.50">
    <property type="match status" value="1"/>
</dbReference>
<organism evidence="12">
    <name type="scientific">Thermodesulfobium narugense</name>
    <dbReference type="NCBI Taxonomy" id="184064"/>
    <lineage>
        <taxon>Bacteria</taxon>
        <taxon>Pseudomonadati</taxon>
        <taxon>Thermodesulfobiota</taxon>
        <taxon>Thermodesulfobiia</taxon>
        <taxon>Thermodesulfobiales</taxon>
        <taxon>Thermodesulfobiaceae</taxon>
        <taxon>Thermodesulfobium</taxon>
    </lineage>
</organism>
<protein>
    <recommendedName>
        <fullName evidence="8">Carbamoyltransferase</fullName>
        <ecNumber evidence="8">6.2.-.-</ecNumber>
    </recommendedName>
</protein>
<gene>
    <name evidence="12" type="primary">hypF</name>
    <name evidence="12" type="ORF">ENL70_00265</name>
</gene>
<dbReference type="GO" id="GO:0003725">
    <property type="term" value="F:double-stranded RNA binding"/>
    <property type="evidence" value="ECO:0007669"/>
    <property type="project" value="InterPro"/>
</dbReference>
<dbReference type="NCBIfam" id="TIGR00143">
    <property type="entry name" value="hypF"/>
    <property type="match status" value="1"/>
</dbReference>
<dbReference type="AlphaFoldDB" id="A0A7C5P712"/>
<evidence type="ECO:0000256" key="7">
    <source>
        <dbReference type="ARBA" id="ARBA00048220"/>
    </source>
</evidence>
<comment type="caution">
    <text evidence="12">The sequence shown here is derived from an EMBL/GenBank/DDBJ whole genome shotgun (WGS) entry which is preliminary data.</text>
</comment>
<dbReference type="GO" id="GO:0016874">
    <property type="term" value="F:ligase activity"/>
    <property type="evidence" value="ECO:0007669"/>
    <property type="project" value="UniProtKB-UniRule"/>
</dbReference>
<keyword evidence="9" id="KW-0378">Hydrolase</keyword>
<dbReference type="PROSITE" id="PS00150">
    <property type="entry name" value="ACYLPHOSPHATASE_1"/>
    <property type="match status" value="1"/>
</dbReference>
<dbReference type="Gene3D" id="3.30.420.360">
    <property type="match status" value="1"/>
</dbReference>
<comment type="similarity">
    <text evidence="2 8">Belongs to the carbamoyltransferase HypF family.</text>
</comment>
<feature type="domain" description="YrdC-like" evidence="11">
    <location>
        <begin position="202"/>
        <end position="389"/>
    </location>
</feature>
<dbReference type="PROSITE" id="PS51160">
    <property type="entry name" value="ACYLPHOSPHATASE_3"/>
    <property type="match status" value="1"/>
</dbReference>
<name>A0A7C5P712_9BACT</name>
<dbReference type="InterPro" id="IPR041440">
    <property type="entry name" value="HypF_C"/>
</dbReference>
<evidence type="ECO:0000259" key="11">
    <source>
        <dbReference type="PROSITE" id="PS51163"/>
    </source>
</evidence>
<evidence type="ECO:0000256" key="1">
    <source>
        <dbReference type="ARBA" id="ARBA00004711"/>
    </source>
</evidence>
<evidence type="ECO:0000256" key="9">
    <source>
        <dbReference type="PROSITE-ProRule" id="PRU00520"/>
    </source>
</evidence>
<dbReference type="EMBL" id="DRUY01000010">
    <property type="protein sequence ID" value="HHI64965.1"/>
    <property type="molecule type" value="Genomic_DNA"/>
</dbReference>
<reference evidence="12" key="1">
    <citation type="journal article" date="2020" name="mSystems">
        <title>Genome- and Community-Level Interaction Insights into Carbon Utilization and Element Cycling Functions of Hydrothermarchaeota in Hydrothermal Sediment.</title>
        <authorList>
            <person name="Zhou Z."/>
            <person name="Liu Y."/>
            <person name="Xu W."/>
            <person name="Pan J."/>
            <person name="Luo Z.H."/>
            <person name="Li M."/>
        </authorList>
    </citation>
    <scope>NUCLEOTIDE SEQUENCE [LARGE SCALE GENOMIC DNA]</scope>
    <source>
        <strain evidence="12">SpSt-1019</strain>
    </source>
</reference>
<dbReference type="InterPro" id="IPR036046">
    <property type="entry name" value="Acylphosphatase-like_dom_sf"/>
</dbReference>
<dbReference type="InterPro" id="IPR001792">
    <property type="entry name" value="Acylphosphatase-like_dom"/>
</dbReference>
<evidence type="ECO:0000256" key="5">
    <source>
        <dbReference type="ARBA" id="ARBA00022771"/>
    </source>
</evidence>
<keyword evidence="3" id="KW-0436">Ligase</keyword>
<dbReference type="PROSITE" id="PS51163">
    <property type="entry name" value="YRDC"/>
    <property type="match status" value="1"/>
</dbReference>
<dbReference type="Gene3D" id="3.30.110.120">
    <property type="match status" value="1"/>
</dbReference>
<evidence type="ECO:0000313" key="12">
    <source>
        <dbReference type="EMBL" id="HHI64965.1"/>
    </source>
</evidence>
<dbReference type="GO" id="GO:0003998">
    <property type="term" value="F:acylphosphatase activity"/>
    <property type="evidence" value="ECO:0007669"/>
    <property type="project" value="UniProtKB-EC"/>
</dbReference>
<dbReference type="InterPro" id="IPR011125">
    <property type="entry name" value="Znf_HypF"/>
</dbReference>
<dbReference type="InterPro" id="IPR017968">
    <property type="entry name" value="Acylphosphatase_CS"/>
</dbReference>
<keyword evidence="5" id="KW-0863">Zinc-finger</keyword>
<dbReference type="PANTHER" id="PTHR42959">
    <property type="entry name" value="CARBAMOYLTRANSFERASE"/>
    <property type="match status" value="1"/>
</dbReference>
<evidence type="ECO:0000256" key="3">
    <source>
        <dbReference type="ARBA" id="ARBA00022598"/>
    </source>
</evidence>
<dbReference type="SUPFAM" id="SSF53067">
    <property type="entry name" value="Actin-like ATPase domain"/>
    <property type="match status" value="1"/>
</dbReference>
<dbReference type="InterPro" id="IPR004421">
    <property type="entry name" value="Carbamoyltransferase_HypF"/>
</dbReference>
<dbReference type="GO" id="GO:0008270">
    <property type="term" value="F:zinc ion binding"/>
    <property type="evidence" value="ECO:0007669"/>
    <property type="project" value="UniProtKB-KW"/>
</dbReference>
<dbReference type="GO" id="GO:0016743">
    <property type="term" value="F:carboxyl- or carbamoyltransferase activity"/>
    <property type="evidence" value="ECO:0007669"/>
    <property type="project" value="UniProtKB-UniRule"/>
</dbReference>
<proteinExistence type="inferred from homology"/>
<dbReference type="InterPro" id="IPR043129">
    <property type="entry name" value="ATPase_NBD"/>
</dbReference>
<dbReference type="GO" id="GO:0051604">
    <property type="term" value="P:protein maturation"/>
    <property type="evidence" value="ECO:0007669"/>
    <property type="project" value="TreeGrafter"/>
</dbReference>
<dbReference type="Gene3D" id="3.30.420.40">
    <property type="match status" value="1"/>
</dbReference>
<dbReference type="Pfam" id="PF07503">
    <property type="entry name" value="zf-HYPF"/>
    <property type="match status" value="2"/>
</dbReference>
<dbReference type="SUPFAM" id="SSF55821">
    <property type="entry name" value="YrdC/RibB"/>
    <property type="match status" value="1"/>
</dbReference>
<keyword evidence="6" id="KW-0862">Zinc</keyword>
<feature type="active site" evidence="9">
    <location>
        <position position="37"/>
    </location>
</feature>
<dbReference type="InterPro" id="IPR055128">
    <property type="entry name" value="HypF_C_2"/>
</dbReference>
<dbReference type="InterPro" id="IPR051060">
    <property type="entry name" value="Carbamoyltrans_HypF-like"/>
</dbReference>
<dbReference type="Pfam" id="PF17788">
    <property type="entry name" value="HypF_C"/>
    <property type="match status" value="1"/>
</dbReference>
<comment type="catalytic activity">
    <reaction evidence="9">
        <text>an acyl phosphate + H2O = a carboxylate + phosphate + H(+)</text>
        <dbReference type="Rhea" id="RHEA:14965"/>
        <dbReference type="ChEBI" id="CHEBI:15377"/>
        <dbReference type="ChEBI" id="CHEBI:15378"/>
        <dbReference type="ChEBI" id="CHEBI:29067"/>
        <dbReference type="ChEBI" id="CHEBI:43474"/>
        <dbReference type="ChEBI" id="CHEBI:59918"/>
        <dbReference type="EC" id="3.6.1.7"/>
    </reaction>
</comment>
<evidence type="ECO:0000256" key="2">
    <source>
        <dbReference type="ARBA" id="ARBA00008097"/>
    </source>
</evidence>
<comment type="catalytic activity">
    <reaction evidence="7">
        <text>C-terminal L-cysteinyl-[HypE protein] + carbamoyl phosphate + ATP + H2O = C-terminal S-carboxamide-L-cysteinyl-[HypE protein] + AMP + phosphate + diphosphate + H(+)</text>
        <dbReference type="Rhea" id="RHEA:55636"/>
        <dbReference type="Rhea" id="RHEA-COMP:14247"/>
        <dbReference type="Rhea" id="RHEA-COMP:14392"/>
        <dbReference type="ChEBI" id="CHEBI:15377"/>
        <dbReference type="ChEBI" id="CHEBI:15378"/>
        <dbReference type="ChEBI" id="CHEBI:30616"/>
        <dbReference type="ChEBI" id="CHEBI:33019"/>
        <dbReference type="ChEBI" id="CHEBI:43474"/>
        <dbReference type="ChEBI" id="CHEBI:58228"/>
        <dbReference type="ChEBI" id="CHEBI:76913"/>
        <dbReference type="ChEBI" id="CHEBI:139126"/>
        <dbReference type="ChEBI" id="CHEBI:456215"/>
    </reaction>
</comment>
<comment type="pathway">
    <text evidence="1">Protein modification; [NiFe] hydrogenase maturation.</text>
</comment>